<dbReference type="Gene3D" id="3.40.50.300">
    <property type="entry name" value="P-loop containing nucleotide triphosphate hydrolases"/>
    <property type="match status" value="1"/>
</dbReference>
<dbReference type="OrthoDB" id="10042665at2759"/>
<protein>
    <submittedName>
        <fullName evidence="3">Aaa family ATPase</fullName>
    </submittedName>
</protein>
<dbReference type="PANTHER" id="PTHR46411:SF2">
    <property type="entry name" value="AAA+ ATPASE DOMAIN-CONTAINING PROTEIN"/>
    <property type="match status" value="1"/>
</dbReference>
<keyword evidence="4" id="KW-1185">Reference proteome</keyword>
<evidence type="ECO:0000256" key="1">
    <source>
        <dbReference type="SAM" id="MobiDB-lite"/>
    </source>
</evidence>
<sequence>MADKNLAGTAVQPGIERTTIDAELSVSDAIHKGAEVGLVDPAELPVAIQKDSDGEGHEDGHDRAELVSSKGKDGTQDHGLDDRMLEMRLRDGLESDIQIELREMGIILRNNGRKPHTEGKKDDKDTLKDDGPQVEEDDTFRTEGDAGLPPAKPGFYRVIWKYFSTLCMKTDSNSFAIDVLEGEPILAMEPPFVPPAKKTANSQVLRALQTKDSSIPGKAPLPERIRFHSKQLAGIIDMLYPGSEAIQYDTILLRPYRILVYLDEPLRAWHRMLQSKFGRQAKTLSCARRAEEGGATEASIAHNETSDGNKDNAKKPPSTESDDVDERDRDEMMMMDLEDSATSFAALRHLEVLIEFMDTDIAQKISYLKSADCQHVTFSDIWYLFEPGSLVIGFHPLYYSGPTITAMGEVESQVVVDFEAAFTVDDHAMSDWRPKVVSIVGDVMLAPEDEFSQQRTRLEVENIADDLLVDWRRQHAYMKYVLAKSGMELLSVAIFPRPIDKTDPSKGLTEEDMAIMSYRVFGFVLRNRKWAQLDLMYLNEKLPSKFGNGDKSCHDNDIASNTFDRLVLPNGHADIILGLVDQHFRNKQLAGNRGNYTDIVRGKGNGLIILLHGAPGVGKTTTAEGVAEKFNKPLFQITCGDLGTTAKDVEKALDMNFALASRWGCVLLLDEADVFLAHRTKEDFVRNGFVAVFLRVLEYYSGILFLTTNRVGDFDEAFASRIHISLYYPELDLQKTNQVFILNLELVRARFAARDRIIESDDVEIGSFIRQYWDDNPFERLNGRQIRNACQTAVALAEYDANGKCPMVAADLNQPVKLKVLHFKKVADAYLEFSRYVRDIYGTHAARRTKEAGLRAMWVDNKGNVVGNIGPKGSKRTRYQRAAMGKEPVQQFPPHGSYNPNPYYQQQQQQQQQQQHQQRPQYLRPQTWADHGQNKGHQGPVTQQMPDSMGLHSHSCIMALVRLKIMLPVPISATKAEAGTRSNKQVTMRQSSGLFRCDSQGNSGLLGNMTSLVVVLDICIKMIPGRNFVRRRIRGRR</sequence>
<dbReference type="AlphaFoldDB" id="F0XUD6"/>
<dbReference type="eggNOG" id="KOG0742">
    <property type="taxonomic scope" value="Eukaryota"/>
</dbReference>
<gene>
    <name evidence="3" type="ORF">CMQ_4502</name>
</gene>
<dbReference type="InterPro" id="IPR003959">
    <property type="entry name" value="ATPase_AAA_core"/>
</dbReference>
<reference evidence="3 4" key="1">
    <citation type="journal article" date="2011" name="Proc. Natl. Acad. Sci. U.S.A.">
        <title>Genome and transcriptome analyses of the mountain pine beetle-fungal symbiont Grosmannia clavigera, a lodgepole pine pathogen.</title>
        <authorList>
            <person name="DiGuistini S."/>
            <person name="Wang Y."/>
            <person name="Liao N.Y."/>
            <person name="Taylor G."/>
            <person name="Tanguay P."/>
            <person name="Feau N."/>
            <person name="Henrissat B."/>
            <person name="Chan S.K."/>
            <person name="Hesse-Orce U."/>
            <person name="Alamouti S.M."/>
            <person name="Tsui C.K.M."/>
            <person name="Docking R.T."/>
            <person name="Levasseur A."/>
            <person name="Haridas S."/>
            <person name="Robertson G."/>
            <person name="Birol I."/>
            <person name="Holt R.A."/>
            <person name="Marra M.A."/>
            <person name="Hamelin R.C."/>
            <person name="Hirst M."/>
            <person name="Jones S.J.M."/>
            <person name="Bohlmann J."/>
            <person name="Breuil C."/>
        </authorList>
    </citation>
    <scope>NUCLEOTIDE SEQUENCE [LARGE SCALE GENOMIC DNA]</scope>
    <source>
        <strain evidence="4">kw1407 / UAMH 11150</strain>
    </source>
</reference>
<dbReference type="PANTHER" id="PTHR46411">
    <property type="entry name" value="FAMILY ATPASE, PUTATIVE-RELATED"/>
    <property type="match status" value="1"/>
</dbReference>
<evidence type="ECO:0000259" key="2">
    <source>
        <dbReference type="SMART" id="SM00382"/>
    </source>
</evidence>
<dbReference type="InterPro" id="IPR056599">
    <property type="entry name" value="AAA_lid_fung"/>
</dbReference>
<dbReference type="GeneID" id="25977721"/>
<feature type="compositionally biased region" description="Basic and acidic residues" evidence="1">
    <location>
        <begin position="115"/>
        <end position="131"/>
    </location>
</feature>
<evidence type="ECO:0000313" key="4">
    <source>
        <dbReference type="Proteomes" id="UP000007796"/>
    </source>
</evidence>
<feature type="region of interest" description="Disordered" evidence="1">
    <location>
        <begin position="293"/>
        <end position="327"/>
    </location>
</feature>
<feature type="domain" description="AAA+ ATPase" evidence="2">
    <location>
        <begin position="605"/>
        <end position="730"/>
    </location>
</feature>
<proteinExistence type="predicted"/>
<dbReference type="Pfam" id="PF23232">
    <property type="entry name" value="AAA_lid_13"/>
    <property type="match status" value="1"/>
</dbReference>
<feature type="compositionally biased region" description="Basic and acidic residues" evidence="1">
    <location>
        <begin position="304"/>
        <end position="314"/>
    </location>
</feature>
<accession>F0XUD6</accession>
<feature type="compositionally biased region" description="Low complexity" evidence="1">
    <location>
        <begin position="898"/>
        <end position="926"/>
    </location>
</feature>
<dbReference type="InterPro" id="IPR003593">
    <property type="entry name" value="AAA+_ATPase"/>
</dbReference>
<dbReference type="Pfam" id="PF00004">
    <property type="entry name" value="AAA"/>
    <property type="match status" value="1"/>
</dbReference>
<dbReference type="GO" id="GO:0016887">
    <property type="term" value="F:ATP hydrolysis activity"/>
    <property type="evidence" value="ECO:0007669"/>
    <property type="project" value="InterPro"/>
</dbReference>
<dbReference type="SMART" id="SM00382">
    <property type="entry name" value="AAA"/>
    <property type="match status" value="1"/>
</dbReference>
<dbReference type="GO" id="GO:0005524">
    <property type="term" value="F:ATP binding"/>
    <property type="evidence" value="ECO:0007669"/>
    <property type="project" value="InterPro"/>
</dbReference>
<dbReference type="EMBL" id="GL630006">
    <property type="protein sequence ID" value="EFW98650.1"/>
    <property type="molecule type" value="Genomic_DNA"/>
</dbReference>
<dbReference type="SUPFAM" id="SSF52540">
    <property type="entry name" value="P-loop containing nucleoside triphosphate hydrolases"/>
    <property type="match status" value="1"/>
</dbReference>
<feature type="region of interest" description="Disordered" evidence="1">
    <location>
        <begin position="110"/>
        <end position="147"/>
    </location>
</feature>
<evidence type="ECO:0000313" key="3">
    <source>
        <dbReference type="EMBL" id="EFW98650.1"/>
    </source>
</evidence>
<dbReference type="STRING" id="655863.F0XUD6"/>
<dbReference type="RefSeq" id="XP_014168133.1">
    <property type="nucleotide sequence ID" value="XM_014312658.1"/>
</dbReference>
<feature type="region of interest" description="Disordered" evidence="1">
    <location>
        <begin position="50"/>
        <end position="83"/>
    </location>
</feature>
<dbReference type="InParanoid" id="F0XUD6"/>
<feature type="region of interest" description="Disordered" evidence="1">
    <location>
        <begin position="865"/>
        <end position="949"/>
    </location>
</feature>
<dbReference type="Proteomes" id="UP000007796">
    <property type="component" value="Unassembled WGS sequence"/>
</dbReference>
<name>F0XUD6_GROCL</name>
<organism evidence="4">
    <name type="scientific">Grosmannia clavigera (strain kw1407 / UAMH 11150)</name>
    <name type="common">Blue stain fungus</name>
    <name type="synonym">Graphiocladiella clavigera</name>
    <dbReference type="NCBI Taxonomy" id="655863"/>
    <lineage>
        <taxon>Eukaryota</taxon>
        <taxon>Fungi</taxon>
        <taxon>Dikarya</taxon>
        <taxon>Ascomycota</taxon>
        <taxon>Pezizomycotina</taxon>
        <taxon>Sordariomycetes</taxon>
        <taxon>Sordariomycetidae</taxon>
        <taxon>Ophiostomatales</taxon>
        <taxon>Ophiostomataceae</taxon>
        <taxon>Leptographium</taxon>
    </lineage>
</organism>
<dbReference type="InterPro" id="IPR027417">
    <property type="entry name" value="P-loop_NTPase"/>
</dbReference>
<dbReference type="HOGENOM" id="CLU_293206_0_0_1"/>